<name>A0A5N6XRT9_9EURO</name>
<proteinExistence type="predicted"/>
<organism evidence="2">
    <name type="scientific">Aspergillus arachidicola</name>
    <dbReference type="NCBI Taxonomy" id="656916"/>
    <lineage>
        <taxon>Eukaryota</taxon>
        <taxon>Fungi</taxon>
        <taxon>Dikarya</taxon>
        <taxon>Ascomycota</taxon>
        <taxon>Pezizomycotina</taxon>
        <taxon>Eurotiomycetes</taxon>
        <taxon>Eurotiomycetidae</taxon>
        <taxon>Eurotiales</taxon>
        <taxon>Aspergillaceae</taxon>
        <taxon>Aspergillus</taxon>
        <taxon>Aspergillus subgen. Circumdati</taxon>
    </lineage>
</organism>
<evidence type="ECO:0000313" key="2">
    <source>
        <dbReference type="EMBL" id="KAE8335682.1"/>
    </source>
</evidence>
<keyword evidence="1" id="KW-1133">Transmembrane helix</keyword>
<protein>
    <submittedName>
        <fullName evidence="2">Uncharacterized protein</fullName>
    </submittedName>
</protein>
<accession>A0A5N6XRT9</accession>
<gene>
    <name evidence="2" type="ORF">BDV24DRAFT_143285</name>
</gene>
<keyword evidence="1" id="KW-0812">Transmembrane</keyword>
<dbReference type="EMBL" id="ML737211">
    <property type="protein sequence ID" value="KAE8335682.1"/>
    <property type="molecule type" value="Genomic_DNA"/>
</dbReference>
<evidence type="ECO:0000256" key="1">
    <source>
        <dbReference type="SAM" id="Phobius"/>
    </source>
</evidence>
<dbReference type="AlphaFoldDB" id="A0A5N6XRT9"/>
<reference evidence="2" key="1">
    <citation type="submission" date="2019-04" db="EMBL/GenBank/DDBJ databases">
        <title>Friends and foes A comparative genomics study of 23 Aspergillus species from section Flavi.</title>
        <authorList>
            <consortium name="DOE Joint Genome Institute"/>
            <person name="Kjaerbolling I."/>
            <person name="Vesth T."/>
            <person name="Frisvad J.C."/>
            <person name="Nybo J.L."/>
            <person name="Theobald S."/>
            <person name="Kildgaard S."/>
            <person name="Isbrandt T."/>
            <person name="Kuo A."/>
            <person name="Sato A."/>
            <person name="Lyhne E.K."/>
            <person name="Kogle M.E."/>
            <person name="Wiebenga A."/>
            <person name="Kun R.S."/>
            <person name="Lubbers R.J."/>
            <person name="Makela M.R."/>
            <person name="Barry K."/>
            <person name="Chovatia M."/>
            <person name="Clum A."/>
            <person name="Daum C."/>
            <person name="Haridas S."/>
            <person name="He G."/>
            <person name="LaButti K."/>
            <person name="Lipzen A."/>
            <person name="Mondo S."/>
            <person name="Riley R."/>
            <person name="Salamov A."/>
            <person name="Simmons B.A."/>
            <person name="Magnuson J.K."/>
            <person name="Henrissat B."/>
            <person name="Mortensen U.H."/>
            <person name="Larsen T.O."/>
            <person name="Devries R.P."/>
            <person name="Grigoriev I.V."/>
            <person name="Machida M."/>
            <person name="Baker S.E."/>
            <person name="Andersen M.R."/>
        </authorList>
    </citation>
    <scope>NUCLEOTIDE SEQUENCE</scope>
    <source>
        <strain evidence="2">CBS 117612</strain>
    </source>
</reference>
<dbReference type="Proteomes" id="UP000325558">
    <property type="component" value="Unassembled WGS sequence"/>
</dbReference>
<sequence length="51" mass="5741">MSQTLVVQSGVIPLNGVFYYPEPFLYMFPLVYLYATGKSLMKNPHGNVDSL</sequence>
<feature type="transmembrane region" description="Helical" evidence="1">
    <location>
        <begin position="17"/>
        <end position="35"/>
    </location>
</feature>
<keyword evidence="1" id="KW-0472">Membrane</keyword>